<dbReference type="InterPro" id="IPR059133">
    <property type="entry name" value="TsoY-like"/>
</dbReference>
<proteinExistence type="predicted"/>
<dbReference type="NCBIfam" id="NF047644">
    <property type="entry name" value="TsoY_fam"/>
    <property type="match status" value="1"/>
</dbReference>
<dbReference type="KEGG" id="sil:SPO1611"/>
<accession>Q5LT03</accession>
<gene>
    <name evidence="2" type="ordered locus">SPO1611</name>
</gene>
<keyword evidence="1" id="KW-0472">Membrane</keyword>
<feature type="transmembrane region" description="Helical" evidence="1">
    <location>
        <begin position="149"/>
        <end position="169"/>
    </location>
</feature>
<dbReference type="eggNOG" id="ENOG502Z87Y">
    <property type="taxonomic scope" value="Bacteria"/>
</dbReference>
<name>Q5LT03_RUEPO</name>
<feature type="transmembrane region" description="Helical" evidence="1">
    <location>
        <begin position="296"/>
        <end position="317"/>
    </location>
</feature>
<feature type="transmembrane region" description="Helical" evidence="1">
    <location>
        <begin position="337"/>
        <end position="354"/>
    </location>
</feature>
<dbReference type="EMBL" id="CP000031">
    <property type="protein sequence ID" value="AAV94898.1"/>
    <property type="molecule type" value="Genomic_DNA"/>
</dbReference>
<dbReference type="AlphaFoldDB" id="Q5LT03"/>
<feature type="transmembrane region" description="Helical" evidence="1">
    <location>
        <begin position="20"/>
        <end position="43"/>
    </location>
</feature>
<protein>
    <submittedName>
        <fullName evidence="2">Membrane protein, putative</fullName>
    </submittedName>
</protein>
<keyword evidence="1" id="KW-0812">Transmembrane</keyword>
<keyword evidence="3" id="KW-1185">Reference proteome</keyword>
<evidence type="ECO:0000313" key="3">
    <source>
        <dbReference type="Proteomes" id="UP000001023"/>
    </source>
</evidence>
<feature type="transmembrane region" description="Helical" evidence="1">
    <location>
        <begin position="69"/>
        <end position="90"/>
    </location>
</feature>
<feature type="transmembrane region" description="Helical" evidence="1">
    <location>
        <begin position="369"/>
        <end position="392"/>
    </location>
</feature>
<organism evidence="2 3">
    <name type="scientific">Ruegeria pomeroyi (strain ATCC 700808 / DSM 15171 / DSS-3)</name>
    <name type="common">Silicibacter pomeroyi</name>
    <dbReference type="NCBI Taxonomy" id="246200"/>
    <lineage>
        <taxon>Bacteria</taxon>
        <taxon>Pseudomonadati</taxon>
        <taxon>Pseudomonadota</taxon>
        <taxon>Alphaproteobacteria</taxon>
        <taxon>Rhodobacterales</taxon>
        <taxon>Roseobacteraceae</taxon>
        <taxon>Ruegeria</taxon>
    </lineage>
</organism>
<feature type="transmembrane region" description="Helical" evidence="1">
    <location>
        <begin position="190"/>
        <end position="211"/>
    </location>
</feature>
<dbReference type="HOGENOM" id="CLU_056685_0_0_5"/>
<feature type="transmembrane region" description="Helical" evidence="1">
    <location>
        <begin position="223"/>
        <end position="246"/>
    </location>
</feature>
<dbReference type="PaxDb" id="246200-SPO1611"/>
<feature type="transmembrane region" description="Helical" evidence="1">
    <location>
        <begin position="258"/>
        <end position="276"/>
    </location>
</feature>
<feature type="transmembrane region" description="Helical" evidence="1">
    <location>
        <begin position="117"/>
        <end position="143"/>
    </location>
</feature>
<evidence type="ECO:0000313" key="2">
    <source>
        <dbReference type="EMBL" id="AAV94898.1"/>
    </source>
</evidence>
<reference evidence="2 3" key="1">
    <citation type="journal article" date="2004" name="Nature">
        <title>Genome sequence of Silicibacter pomeroyi reveals adaptations to the marine environment.</title>
        <authorList>
            <person name="Moran M.A."/>
            <person name="Buchan A."/>
            <person name="Gonzalez J.M."/>
            <person name="Heidelberg J.F."/>
            <person name="Whitman W.B."/>
            <person name="Kiene R.P."/>
            <person name="Henriksen J.R."/>
            <person name="King G.M."/>
            <person name="Belas R."/>
            <person name="Fuqua C."/>
            <person name="Brinkac L."/>
            <person name="Lewis M."/>
            <person name="Johri S."/>
            <person name="Weaver B."/>
            <person name="Pai G."/>
            <person name="Eisen J.A."/>
            <person name="Rahe E."/>
            <person name="Sheldon W.M."/>
            <person name="Ye W."/>
            <person name="Miller T.R."/>
            <person name="Carlton J."/>
            <person name="Rasko D.A."/>
            <person name="Paulsen I.T."/>
            <person name="Ren Q."/>
            <person name="Daugherty S.C."/>
            <person name="Deboy R.T."/>
            <person name="Dodson R.J."/>
            <person name="Durkin A.S."/>
            <person name="Madupu R."/>
            <person name="Nelson W.C."/>
            <person name="Sullivan S.A."/>
            <person name="Rosovitz M.J."/>
            <person name="Haft D.H."/>
            <person name="Selengut J."/>
            <person name="Ward N."/>
        </authorList>
    </citation>
    <scope>NUCLEOTIDE SEQUENCE [LARGE SCALE GENOMIC DNA]</scope>
    <source>
        <strain evidence="3">ATCC 700808 / DSM 15171 / DSS-3</strain>
    </source>
</reference>
<sequence length="409" mass="43722">MWRIAMNSLPQRPADSWSPLYFLASLGAGGLAVTFFMFLMFWVPHPGRPVPVFEDILGAFRNGGLPLKAAILVAVIGIAVFAVVNIRLLVWNLAQLSAFRRTEAHARLMTSNGETQLLAMPLALAMAVNAGFILGLVFVPGLWGVVEYLFPLALVAFALIGVIAFRRIGAFLSRVLSEGGVFDVTANNSFAQLLPAFALAMVAVGMSAPAAMSTLPLTVGVSMILSVALGTFAGLYTLVAAIVAFGSMLRHGTARESAPTLMIVVPILTVLGIMMMRQEHGLHTTFAAHGGIADTLLLTTMILAVQSVFLMLGLLVLRRQNYAATYLRGEENSPGAYALVCPGVAFSVMVQFWINKGLVGAGLIAKFGIAYWALSALAVASQVAMIALMILLHRRHFARRMPRDAVPAQ</sequence>
<keyword evidence="1" id="KW-1133">Transmembrane helix</keyword>
<reference evidence="2 3" key="2">
    <citation type="journal article" date="2014" name="Stand. Genomic Sci.">
        <title>An updated genome annotation for the model marine bacterium Ruegeria pomeroyi DSS-3.</title>
        <authorList>
            <person name="Rivers A.R."/>
            <person name="Smith C.B."/>
            <person name="Moran M.A."/>
        </authorList>
    </citation>
    <scope>GENOME REANNOTATION</scope>
    <source>
        <strain evidence="3">ATCC 700808 / DSM 15171 / DSS-3</strain>
    </source>
</reference>
<dbReference type="STRING" id="246200.SPO1611"/>
<dbReference type="Proteomes" id="UP000001023">
    <property type="component" value="Chromosome"/>
</dbReference>
<evidence type="ECO:0000256" key="1">
    <source>
        <dbReference type="SAM" id="Phobius"/>
    </source>
</evidence>